<feature type="chain" id="PRO_5004974909" evidence="1">
    <location>
        <begin position="20"/>
        <end position="304"/>
    </location>
</feature>
<sequence>MNSSLVYVIVLMALHVLNAIVMVSNVDKGNSSEDVTNRQIYLKNHNMAILMTLCGMLINQHFNDVVKSEKWKCVQCVKVYNNITAVSVVQISNNEWMHLENERIRLPQINSMINKTQSKKNSHTKAPVAPTLIVSSTPYESTFKVLICRLESGEVEMIASKTPPMKITNCTTHKTLQPSTYVSRTAMLSSFFLLFFYKKTGQIKKNLDRSMIKQIPRVCEYEVALPSEEWILHIVRPDAIVAIELQVYRDCSASFMQSRAAISWVWYSMALMPRTKLSRNIYTKWLVCKTISNPQIYPTHIQND</sequence>
<evidence type="ECO:0000313" key="2">
    <source>
        <dbReference type="EMBL" id="ETO12017.1"/>
    </source>
</evidence>
<keyword evidence="3" id="KW-1185">Reference proteome</keyword>
<dbReference type="EMBL" id="ASPP01021817">
    <property type="protein sequence ID" value="ETO12017.1"/>
    <property type="molecule type" value="Genomic_DNA"/>
</dbReference>
<dbReference type="AlphaFoldDB" id="X6MF30"/>
<evidence type="ECO:0000256" key="1">
    <source>
        <dbReference type="SAM" id="SignalP"/>
    </source>
</evidence>
<protein>
    <submittedName>
        <fullName evidence="2">Uncharacterized protein</fullName>
    </submittedName>
</protein>
<organism evidence="2 3">
    <name type="scientific">Reticulomyxa filosa</name>
    <dbReference type="NCBI Taxonomy" id="46433"/>
    <lineage>
        <taxon>Eukaryota</taxon>
        <taxon>Sar</taxon>
        <taxon>Rhizaria</taxon>
        <taxon>Retaria</taxon>
        <taxon>Foraminifera</taxon>
        <taxon>Monothalamids</taxon>
        <taxon>Reticulomyxidae</taxon>
        <taxon>Reticulomyxa</taxon>
    </lineage>
</organism>
<proteinExistence type="predicted"/>
<reference evidence="2 3" key="1">
    <citation type="journal article" date="2013" name="Curr. Biol.">
        <title>The Genome of the Foraminiferan Reticulomyxa filosa.</title>
        <authorList>
            <person name="Glockner G."/>
            <person name="Hulsmann N."/>
            <person name="Schleicher M."/>
            <person name="Noegel A.A."/>
            <person name="Eichinger L."/>
            <person name="Gallinger C."/>
            <person name="Pawlowski J."/>
            <person name="Sierra R."/>
            <person name="Euteneuer U."/>
            <person name="Pillet L."/>
            <person name="Moustafa A."/>
            <person name="Platzer M."/>
            <person name="Groth M."/>
            <person name="Szafranski K."/>
            <person name="Schliwa M."/>
        </authorList>
    </citation>
    <scope>NUCLEOTIDE SEQUENCE [LARGE SCALE GENOMIC DNA]</scope>
</reference>
<accession>X6MF30</accession>
<feature type="signal peptide" evidence="1">
    <location>
        <begin position="1"/>
        <end position="19"/>
    </location>
</feature>
<gene>
    <name evidence="2" type="ORF">RFI_25359</name>
</gene>
<comment type="caution">
    <text evidence="2">The sequence shown here is derived from an EMBL/GenBank/DDBJ whole genome shotgun (WGS) entry which is preliminary data.</text>
</comment>
<keyword evidence="1" id="KW-0732">Signal</keyword>
<dbReference type="Proteomes" id="UP000023152">
    <property type="component" value="Unassembled WGS sequence"/>
</dbReference>
<evidence type="ECO:0000313" key="3">
    <source>
        <dbReference type="Proteomes" id="UP000023152"/>
    </source>
</evidence>
<name>X6MF30_RETFI</name>